<evidence type="ECO:0000313" key="4">
    <source>
        <dbReference type="Proteomes" id="UP000510888"/>
    </source>
</evidence>
<protein>
    <recommendedName>
        <fullName evidence="5">Short-chain dehydrogenase</fullName>
    </recommendedName>
</protein>
<dbReference type="Pfam" id="PF13561">
    <property type="entry name" value="adh_short_C2"/>
    <property type="match status" value="1"/>
</dbReference>
<keyword evidence="3" id="KW-0614">Plasmid</keyword>
<organism evidence="3 4">
    <name type="scientific">Paraburkholderia largidicola</name>
    <dbReference type="NCBI Taxonomy" id="3014751"/>
    <lineage>
        <taxon>Bacteria</taxon>
        <taxon>Pseudomonadati</taxon>
        <taxon>Pseudomonadota</taxon>
        <taxon>Betaproteobacteria</taxon>
        <taxon>Burkholderiales</taxon>
        <taxon>Burkholderiaceae</taxon>
        <taxon>Paraburkholderia</taxon>
    </lineage>
</organism>
<accession>A0A7I8C3C9</accession>
<dbReference type="InterPro" id="IPR002347">
    <property type="entry name" value="SDR_fam"/>
</dbReference>
<dbReference type="Gene3D" id="3.40.50.720">
    <property type="entry name" value="NAD(P)-binding Rossmann-like Domain"/>
    <property type="match status" value="1"/>
</dbReference>
<reference evidence="3 4" key="1">
    <citation type="journal article" date="2020" name="Genes (Basel)">
        <title>Genomic Comparison of Insect Gut Symbionts from Divergent Burkholderia Subclades.</title>
        <authorList>
            <person name="Takeshita K."/>
            <person name="Kikuchi Y."/>
        </authorList>
    </citation>
    <scope>NUCLEOTIDE SEQUENCE [LARGE SCALE GENOMIC DNA]</scope>
    <source>
        <strain evidence="3 4">PGU16</strain>
        <plasmid evidence="3 4">PPGU16_p2</plasmid>
    </source>
</reference>
<evidence type="ECO:0000256" key="2">
    <source>
        <dbReference type="ARBA" id="ARBA00023002"/>
    </source>
</evidence>
<name>A0A7I8C3C9_9BURK</name>
<dbReference type="InterPro" id="IPR051122">
    <property type="entry name" value="SDR_DHRS6-like"/>
</dbReference>
<dbReference type="PRINTS" id="PR00081">
    <property type="entry name" value="GDHRDH"/>
</dbReference>
<gene>
    <name evidence="3" type="ORF">PPGU16_81060</name>
</gene>
<dbReference type="GO" id="GO:0016491">
    <property type="term" value="F:oxidoreductase activity"/>
    <property type="evidence" value="ECO:0007669"/>
    <property type="project" value="UniProtKB-KW"/>
</dbReference>
<dbReference type="InterPro" id="IPR036291">
    <property type="entry name" value="NAD(P)-bd_dom_sf"/>
</dbReference>
<dbReference type="AlphaFoldDB" id="A0A7I8C3C9"/>
<dbReference type="PANTHER" id="PTHR43477:SF1">
    <property type="entry name" value="DIHYDROANTICAPSIN 7-DEHYDROGENASE"/>
    <property type="match status" value="1"/>
</dbReference>
<dbReference type="Proteomes" id="UP000510888">
    <property type="component" value="Plasmid PPGU16_p2"/>
</dbReference>
<comment type="similarity">
    <text evidence="1">Belongs to the short-chain dehydrogenases/reductases (SDR) family.</text>
</comment>
<dbReference type="PANTHER" id="PTHR43477">
    <property type="entry name" value="DIHYDROANTICAPSIN 7-DEHYDROGENASE"/>
    <property type="match status" value="1"/>
</dbReference>
<proteinExistence type="inferred from homology"/>
<dbReference type="SUPFAM" id="SSF51735">
    <property type="entry name" value="NAD(P)-binding Rossmann-fold domains"/>
    <property type="match status" value="1"/>
</dbReference>
<keyword evidence="2" id="KW-0560">Oxidoreductase</keyword>
<sequence length="96" mass="10604">MTEQMALEWAEHGIRVNAVAPGTIETPLTVYLKDPEVRESRRAAVPLGRIGQPDDICKGILYLLSDDASWVTATTLTIDGGVSKTLFNYLKGRKWS</sequence>
<evidence type="ECO:0000256" key="1">
    <source>
        <dbReference type="ARBA" id="ARBA00006484"/>
    </source>
</evidence>
<evidence type="ECO:0008006" key="5">
    <source>
        <dbReference type="Google" id="ProtNLM"/>
    </source>
</evidence>
<geneLocation type="plasmid" evidence="3 4">
    <name>PPGU16_p2</name>
</geneLocation>
<dbReference type="KEGG" id="plad:PPGU16_81060"/>
<dbReference type="EMBL" id="AP023177">
    <property type="protein sequence ID" value="BCF95039.1"/>
    <property type="molecule type" value="Genomic_DNA"/>
</dbReference>
<evidence type="ECO:0000313" key="3">
    <source>
        <dbReference type="EMBL" id="BCF95039.1"/>
    </source>
</evidence>
<keyword evidence="4" id="KW-1185">Reference proteome</keyword>